<dbReference type="AlphaFoldDB" id="A0A1N7MSQ1"/>
<dbReference type="GO" id="GO:0008146">
    <property type="term" value="F:sulfotransferase activity"/>
    <property type="evidence" value="ECO:0007669"/>
    <property type="project" value="InterPro"/>
</dbReference>
<proteinExistence type="predicted"/>
<reference evidence="5" key="1">
    <citation type="submission" date="2017-01" db="EMBL/GenBank/DDBJ databases">
        <authorList>
            <person name="Varghese N."/>
            <person name="Submissions S."/>
        </authorList>
    </citation>
    <scope>NUCLEOTIDE SEQUENCE [LARGE SCALE GENOMIC DNA]</scope>
    <source>
        <strain evidence="5">DSM 19945</strain>
    </source>
</reference>
<gene>
    <name evidence="4" type="ORF">SAMN05421580_106163</name>
</gene>
<dbReference type="EMBL" id="FTOG01000006">
    <property type="protein sequence ID" value="SIS89165.1"/>
    <property type="molecule type" value="Genomic_DNA"/>
</dbReference>
<name>A0A1N7MSQ1_9RHOB</name>
<dbReference type="OrthoDB" id="981508at2"/>
<dbReference type="PANTHER" id="PTHR10605">
    <property type="entry name" value="HEPARAN SULFATE SULFOTRANSFERASE"/>
    <property type="match status" value="1"/>
</dbReference>
<accession>A0A1N7MSQ1</accession>
<evidence type="ECO:0000313" key="4">
    <source>
        <dbReference type="EMBL" id="SIS89165.1"/>
    </source>
</evidence>
<dbReference type="Proteomes" id="UP000186221">
    <property type="component" value="Unassembled WGS sequence"/>
</dbReference>
<dbReference type="InterPro" id="IPR027417">
    <property type="entry name" value="P-loop_NTPase"/>
</dbReference>
<evidence type="ECO:0000256" key="1">
    <source>
        <dbReference type="ARBA" id="ARBA00022679"/>
    </source>
</evidence>
<keyword evidence="2" id="KW-0325">Glycoprotein</keyword>
<dbReference type="Gene3D" id="3.40.50.300">
    <property type="entry name" value="P-loop containing nucleotide triphosphate hydrolases"/>
    <property type="match status" value="1"/>
</dbReference>
<dbReference type="SUPFAM" id="SSF52540">
    <property type="entry name" value="P-loop containing nucleoside triphosphate hydrolases"/>
    <property type="match status" value="1"/>
</dbReference>
<evidence type="ECO:0000256" key="2">
    <source>
        <dbReference type="ARBA" id="ARBA00023180"/>
    </source>
</evidence>
<sequence>MLPDVIFVGPTKCGTTWIDAYLRTRPEVVLPEKTKETFFFDKVFSRGIEWYRAQFPDRDGIRVEVAPSLFHKPEARAALLQTAPKTKVVIMLRDPWDRAVSHYFHYRKAGEARLPLAEMAQRFPDVVEASLFHKHAQAWEEAFPGQVSYLSYAQLRTDPDGLCAALCEVMGLDYVAPPGSLSQRQVNAAAVPRNALAARMGRRSAEWLRRAGAHQVVNVLRQTRLKKLLFAGGQVEGERQAVRAQVSTLGMIAPDHAQMLDFLAARGEVRP</sequence>
<feature type="domain" description="Sulfotransferase" evidence="3">
    <location>
        <begin position="3"/>
        <end position="173"/>
    </location>
</feature>
<evidence type="ECO:0000313" key="5">
    <source>
        <dbReference type="Proteomes" id="UP000186221"/>
    </source>
</evidence>
<dbReference type="STRING" id="453582.SAMN05421580_106163"/>
<organism evidence="4 5">
    <name type="scientific">Rhodobacter aestuarii</name>
    <dbReference type="NCBI Taxonomy" id="453582"/>
    <lineage>
        <taxon>Bacteria</taxon>
        <taxon>Pseudomonadati</taxon>
        <taxon>Pseudomonadota</taxon>
        <taxon>Alphaproteobacteria</taxon>
        <taxon>Rhodobacterales</taxon>
        <taxon>Rhodobacter group</taxon>
        <taxon>Rhodobacter</taxon>
    </lineage>
</organism>
<dbReference type="InterPro" id="IPR000863">
    <property type="entry name" value="Sulfotransferase_dom"/>
</dbReference>
<protein>
    <submittedName>
        <fullName evidence="4">Sulfotransferase domain-containing protein</fullName>
    </submittedName>
</protein>
<dbReference type="PANTHER" id="PTHR10605:SF56">
    <property type="entry name" value="BIFUNCTIONAL HEPARAN SULFATE N-DEACETYLASE_N-SULFOTRANSFERASE"/>
    <property type="match status" value="1"/>
</dbReference>
<evidence type="ECO:0000259" key="3">
    <source>
        <dbReference type="Pfam" id="PF00685"/>
    </source>
</evidence>
<dbReference type="Pfam" id="PF00685">
    <property type="entry name" value="Sulfotransfer_1"/>
    <property type="match status" value="1"/>
</dbReference>
<dbReference type="RefSeq" id="WP_076484948.1">
    <property type="nucleotide sequence ID" value="NZ_FTOG01000006.1"/>
</dbReference>
<keyword evidence="5" id="KW-1185">Reference proteome</keyword>
<dbReference type="InterPro" id="IPR037359">
    <property type="entry name" value="NST/OST"/>
</dbReference>
<keyword evidence="1 4" id="KW-0808">Transferase</keyword>